<gene>
    <name evidence="1" type="ORF">AN926_04930</name>
</gene>
<organism evidence="1 2">
    <name type="scientific">Thermus scotoductus</name>
    <dbReference type="NCBI Taxonomy" id="37636"/>
    <lineage>
        <taxon>Bacteria</taxon>
        <taxon>Thermotogati</taxon>
        <taxon>Deinococcota</taxon>
        <taxon>Deinococci</taxon>
        <taxon>Thermales</taxon>
        <taxon>Thermaceae</taxon>
        <taxon>Thermus</taxon>
    </lineage>
</organism>
<evidence type="ECO:0000313" key="1">
    <source>
        <dbReference type="EMBL" id="KPD32222.1"/>
    </source>
</evidence>
<protein>
    <submittedName>
        <fullName evidence="1">Uncharacterized protein</fullName>
    </submittedName>
</protein>
<evidence type="ECO:0000313" key="2">
    <source>
        <dbReference type="Proteomes" id="UP000053099"/>
    </source>
</evidence>
<proteinExistence type="predicted"/>
<reference evidence="1 2" key="1">
    <citation type="submission" date="2015-09" db="EMBL/GenBank/DDBJ databases">
        <title>Draft genome sequence of Thermus scotoductus strain K1 isolated from a geothermal spring in Nagorno-Karabakh, Armenia.</title>
        <authorList>
            <person name="Saghatelyan A."/>
            <person name="Poghosyan L."/>
            <person name="Panosyan H."/>
            <person name="Birkeland N.-K."/>
        </authorList>
    </citation>
    <scope>NUCLEOTIDE SEQUENCE [LARGE SCALE GENOMIC DNA]</scope>
    <source>
        <strain evidence="1 2">K1</strain>
    </source>
</reference>
<dbReference type="Proteomes" id="UP000053099">
    <property type="component" value="Unassembled WGS sequence"/>
</dbReference>
<dbReference type="AlphaFoldDB" id="A0A0N0ZPQ4"/>
<sequence length="107" mass="11445">MVLATGVGAAGDLDADGPDHWVLDQGKARQVGFQRLGQAREWVMARLQVSAPGQRVMSRRVWAWGWASRLGGGPHRAAQGLLGYIAKEEVLADGAPNFPGVDLGDLR</sequence>
<accession>A0A0N0ZPQ4</accession>
<dbReference type="EMBL" id="LJJR01000011">
    <property type="protein sequence ID" value="KPD32222.1"/>
    <property type="molecule type" value="Genomic_DNA"/>
</dbReference>
<name>A0A0N0ZPQ4_THESC</name>
<comment type="caution">
    <text evidence="1">The sequence shown here is derived from an EMBL/GenBank/DDBJ whole genome shotgun (WGS) entry which is preliminary data.</text>
</comment>